<comment type="caution">
    <text evidence="2">The sequence shown here is derived from an EMBL/GenBank/DDBJ whole genome shotgun (WGS) entry which is preliminary data.</text>
</comment>
<protein>
    <submittedName>
        <fullName evidence="2">Uncharacterized protein</fullName>
    </submittedName>
</protein>
<gene>
    <name evidence="2" type="ORF">FHS33_002713</name>
</gene>
<proteinExistence type="predicted"/>
<organism evidence="2 3">
    <name type="scientific">Streptomyces calvus</name>
    <dbReference type="NCBI Taxonomy" id="67282"/>
    <lineage>
        <taxon>Bacteria</taxon>
        <taxon>Bacillati</taxon>
        <taxon>Actinomycetota</taxon>
        <taxon>Actinomycetes</taxon>
        <taxon>Kitasatosporales</taxon>
        <taxon>Streptomycetaceae</taxon>
        <taxon>Streptomyces</taxon>
    </lineage>
</organism>
<sequence>MRPVVTVGLDGSLESSAAAEGAFPPAACRRERRYVPAPRPGPVARAAVRHARRPVAALPHD</sequence>
<evidence type="ECO:0000313" key="2">
    <source>
        <dbReference type="EMBL" id="MBA8944275.1"/>
    </source>
</evidence>
<dbReference type="AlphaFoldDB" id="A0AA40SDS2"/>
<evidence type="ECO:0000256" key="1">
    <source>
        <dbReference type="SAM" id="MobiDB-lite"/>
    </source>
</evidence>
<accession>A0AA40SDS2</accession>
<feature type="region of interest" description="Disordered" evidence="1">
    <location>
        <begin position="38"/>
        <end position="61"/>
    </location>
</feature>
<evidence type="ECO:0000313" key="3">
    <source>
        <dbReference type="Proteomes" id="UP000530412"/>
    </source>
</evidence>
<dbReference type="EMBL" id="JACJIE010000005">
    <property type="protein sequence ID" value="MBA8944275.1"/>
    <property type="molecule type" value="Genomic_DNA"/>
</dbReference>
<name>A0AA40SDS2_9ACTN</name>
<reference evidence="2 3" key="1">
    <citation type="submission" date="2020-08" db="EMBL/GenBank/DDBJ databases">
        <title>Genomic Encyclopedia of Type Strains, Phase III (KMG-III): the genomes of soil and plant-associated and newly described type strains.</title>
        <authorList>
            <person name="Whitman W."/>
        </authorList>
    </citation>
    <scope>NUCLEOTIDE SEQUENCE [LARGE SCALE GENOMIC DNA]</scope>
    <source>
        <strain evidence="2 3">CECT 3271</strain>
    </source>
</reference>
<dbReference type="Proteomes" id="UP000530412">
    <property type="component" value="Unassembled WGS sequence"/>
</dbReference>